<dbReference type="RefSeq" id="WP_379565628.1">
    <property type="nucleotide sequence ID" value="NZ_JBHSQK010000018.1"/>
</dbReference>
<dbReference type="InterPro" id="IPR036388">
    <property type="entry name" value="WH-like_DNA-bd_sf"/>
</dbReference>
<evidence type="ECO:0000259" key="1">
    <source>
        <dbReference type="PROSITE" id="PS50995"/>
    </source>
</evidence>
<dbReference type="Proteomes" id="UP001596119">
    <property type="component" value="Unassembled WGS sequence"/>
</dbReference>
<dbReference type="EMBL" id="JBHSQK010000018">
    <property type="protein sequence ID" value="MFC5948581.1"/>
    <property type="molecule type" value="Genomic_DNA"/>
</dbReference>
<comment type="caution">
    <text evidence="2">The sequence shown here is derived from an EMBL/GenBank/DDBJ whole genome shotgun (WGS) entry which is preliminary data.</text>
</comment>
<dbReference type="PRINTS" id="PR00598">
    <property type="entry name" value="HTHMARR"/>
</dbReference>
<dbReference type="InterPro" id="IPR000835">
    <property type="entry name" value="HTH_MarR-typ"/>
</dbReference>
<evidence type="ECO:0000313" key="3">
    <source>
        <dbReference type="Proteomes" id="UP001596119"/>
    </source>
</evidence>
<dbReference type="InterPro" id="IPR036390">
    <property type="entry name" value="WH_DNA-bd_sf"/>
</dbReference>
<dbReference type="Gene3D" id="1.10.10.10">
    <property type="entry name" value="Winged helix-like DNA-binding domain superfamily/Winged helix DNA-binding domain"/>
    <property type="match status" value="1"/>
</dbReference>
<dbReference type="PANTHER" id="PTHR33164">
    <property type="entry name" value="TRANSCRIPTIONAL REGULATOR, MARR FAMILY"/>
    <property type="match status" value="1"/>
</dbReference>
<dbReference type="PANTHER" id="PTHR33164:SF43">
    <property type="entry name" value="HTH-TYPE TRANSCRIPTIONAL REPRESSOR YETL"/>
    <property type="match status" value="1"/>
</dbReference>
<feature type="domain" description="HTH marR-type" evidence="1">
    <location>
        <begin position="1"/>
        <end position="133"/>
    </location>
</feature>
<dbReference type="SUPFAM" id="SSF46785">
    <property type="entry name" value="Winged helix' DNA-binding domain"/>
    <property type="match status" value="1"/>
</dbReference>
<dbReference type="InterPro" id="IPR039422">
    <property type="entry name" value="MarR/SlyA-like"/>
</dbReference>
<protein>
    <submittedName>
        <fullName evidence="2">MarR family winged helix-turn-helix transcriptional regulator</fullName>
    </submittedName>
</protein>
<dbReference type="PROSITE" id="PS50995">
    <property type="entry name" value="HTH_MARR_2"/>
    <property type="match status" value="1"/>
</dbReference>
<dbReference type="Pfam" id="PF12802">
    <property type="entry name" value="MarR_2"/>
    <property type="match status" value="1"/>
</dbReference>
<evidence type="ECO:0000313" key="2">
    <source>
        <dbReference type="EMBL" id="MFC5948581.1"/>
    </source>
</evidence>
<gene>
    <name evidence="2" type="ORF">ACFQH9_09890</name>
</gene>
<name>A0ABW1I789_9PSEU</name>
<organism evidence="2 3">
    <name type="scientific">Pseudonocardia lutea</name>
    <dbReference type="NCBI Taxonomy" id="2172015"/>
    <lineage>
        <taxon>Bacteria</taxon>
        <taxon>Bacillati</taxon>
        <taxon>Actinomycetota</taxon>
        <taxon>Actinomycetes</taxon>
        <taxon>Pseudonocardiales</taxon>
        <taxon>Pseudonocardiaceae</taxon>
        <taxon>Pseudonocardia</taxon>
    </lineage>
</organism>
<keyword evidence="3" id="KW-1185">Reference proteome</keyword>
<reference evidence="3" key="1">
    <citation type="journal article" date="2019" name="Int. J. Syst. Evol. Microbiol.">
        <title>The Global Catalogue of Microorganisms (GCM) 10K type strain sequencing project: providing services to taxonomists for standard genome sequencing and annotation.</title>
        <authorList>
            <consortium name="The Broad Institute Genomics Platform"/>
            <consortium name="The Broad Institute Genome Sequencing Center for Infectious Disease"/>
            <person name="Wu L."/>
            <person name="Ma J."/>
        </authorList>
    </citation>
    <scope>NUCLEOTIDE SEQUENCE [LARGE SCALE GENOMIC DNA]</scope>
    <source>
        <strain evidence="3">CGMCC 4.7397</strain>
    </source>
</reference>
<sequence length="159" mass="17203">MRTLAERVRELVVLTDEYRRALAQAAGLGQNEAMTLGELLHRGPLPPSALARRLGIASASVTSLLDRLTVAGYVQREPHPADRRSVLVVLTAGGRATITALSDLFTDDVEQAVRSAGFQHVAEFADALARMVPALRARAADRAALQGELDRRVRGGERR</sequence>
<proteinExistence type="predicted"/>
<dbReference type="SMART" id="SM00347">
    <property type="entry name" value="HTH_MARR"/>
    <property type="match status" value="1"/>
</dbReference>
<accession>A0ABW1I789</accession>